<dbReference type="Proteomes" id="UP000052012">
    <property type="component" value="Unassembled WGS sequence"/>
</dbReference>
<protein>
    <submittedName>
        <fullName evidence="2">Uncharacterized protein</fullName>
    </submittedName>
</protein>
<organism evidence="2 3">
    <name type="scientific">Apilactobacillus ozensis DSM 23829 = JCM 17196</name>
    <dbReference type="NCBI Taxonomy" id="1423781"/>
    <lineage>
        <taxon>Bacteria</taxon>
        <taxon>Bacillati</taxon>
        <taxon>Bacillota</taxon>
        <taxon>Bacilli</taxon>
        <taxon>Lactobacillales</taxon>
        <taxon>Lactobacillaceae</taxon>
        <taxon>Apilactobacillus</taxon>
    </lineage>
</organism>
<evidence type="ECO:0000256" key="1">
    <source>
        <dbReference type="SAM" id="Phobius"/>
    </source>
</evidence>
<comment type="caution">
    <text evidence="2">The sequence shown here is derived from an EMBL/GenBank/DDBJ whole genome shotgun (WGS) entry which is preliminary data.</text>
</comment>
<sequence length="50" mass="5747">MNKIKKIIAKIGDFLFTGIIEIIFDVFARFIGNIIFRLLVFIVSAVVEFL</sequence>
<dbReference type="RefSeq" id="WP_156403110.1">
    <property type="nucleotide sequence ID" value="NZ_AYYQ01000036.1"/>
</dbReference>
<keyword evidence="1" id="KW-0812">Transmembrane</keyword>
<gene>
    <name evidence="2" type="ORF">FD06_GL000689</name>
</gene>
<evidence type="ECO:0000313" key="2">
    <source>
        <dbReference type="EMBL" id="KRM67538.1"/>
    </source>
</evidence>
<keyword evidence="3" id="KW-1185">Reference proteome</keyword>
<reference evidence="2 3" key="1">
    <citation type="journal article" date="2015" name="Genome Announc.">
        <title>Expanding the biotechnology potential of lactobacilli through comparative genomics of 213 strains and associated genera.</title>
        <authorList>
            <person name="Sun Z."/>
            <person name="Harris H.M."/>
            <person name="McCann A."/>
            <person name="Guo C."/>
            <person name="Argimon S."/>
            <person name="Zhang W."/>
            <person name="Yang X."/>
            <person name="Jeffery I.B."/>
            <person name="Cooney J.C."/>
            <person name="Kagawa T.F."/>
            <person name="Liu W."/>
            <person name="Song Y."/>
            <person name="Salvetti E."/>
            <person name="Wrobel A."/>
            <person name="Rasinkangas P."/>
            <person name="Parkhill J."/>
            <person name="Rea M.C."/>
            <person name="O'Sullivan O."/>
            <person name="Ritari J."/>
            <person name="Douillard F.P."/>
            <person name="Paul Ross R."/>
            <person name="Yang R."/>
            <person name="Briner A.E."/>
            <person name="Felis G.E."/>
            <person name="de Vos W.M."/>
            <person name="Barrangou R."/>
            <person name="Klaenhammer T.R."/>
            <person name="Caufield P.W."/>
            <person name="Cui Y."/>
            <person name="Zhang H."/>
            <person name="O'Toole P.W."/>
        </authorList>
    </citation>
    <scope>NUCLEOTIDE SEQUENCE [LARGE SCALE GENOMIC DNA]</scope>
    <source>
        <strain evidence="2 3">DSM 23829</strain>
    </source>
</reference>
<dbReference type="STRING" id="1423781.FD06_GL000689"/>
<keyword evidence="1" id="KW-0472">Membrane</keyword>
<feature type="transmembrane region" description="Helical" evidence="1">
    <location>
        <begin position="30"/>
        <end position="49"/>
    </location>
</feature>
<proteinExistence type="predicted"/>
<evidence type="ECO:0000313" key="3">
    <source>
        <dbReference type="Proteomes" id="UP000052012"/>
    </source>
</evidence>
<dbReference type="PATRIC" id="fig|1423781.4.peg.707"/>
<dbReference type="EMBL" id="AYYQ01000036">
    <property type="protein sequence ID" value="KRM67538.1"/>
    <property type="molecule type" value="Genomic_DNA"/>
</dbReference>
<accession>A0A0R2AM48</accession>
<keyword evidence="1" id="KW-1133">Transmembrane helix</keyword>
<name>A0A0R2AM48_9LACO</name>
<dbReference type="AlphaFoldDB" id="A0A0R2AM48"/>